<dbReference type="GO" id="GO:0003977">
    <property type="term" value="F:UDP-N-acetylglucosamine diphosphorylase activity"/>
    <property type="evidence" value="ECO:0007669"/>
    <property type="project" value="UniProtKB-EC"/>
</dbReference>
<evidence type="ECO:0000256" key="2">
    <source>
        <dbReference type="ARBA" id="ARBA00005166"/>
    </source>
</evidence>
<comment type="catalytic activity">
    <reaction evidence="15">
        <text>N-acetyl-alpha-D-glucosamine 1-phosphate + UTP + H(+) = UDP-N-acetyl-alpha-D-glucosamine + diphosphate</text>
        <dbReference type="Rhea" id="RHEA:13509"/>
        <dbReference type="ChEBI" id="CHEBI:15378"/>
        <dbReference type="ChEBI" id="CHEBI:33019"/>
        <dbReference type="ChEBI" id="CHEBI:46398"/>
        <dbReference type="ChEBI" id="CHEBI:57705"/>
        <dbReference type="ChEBI" id="CHEBI:57776"/>
        <dbReference type="EC" id="2.7.7.23"/>
    </reaction>
</comment>
<dbReference type="SUPFAM" id="SSF53448">
    <property type="entry name" value="Nucleotide-diphospho-sugar transferases"/>
    <property type="match status" value="1"/>
</dbReference>
<keyword evidence="6" id="KW-0548">Nucleotidyltransferase</keyword>
<reference evidence="19" key="1">
    <citation type="submission" date="2016-10" db="EMBL/GenBank/DDBJ databases">
        <authorList>
            <person name="Varghese N."/>
            <person name="Submissions S."/>
        </authorList>
    </citation>
    <scope>NUCLEOTIDE SEQUENCE [LARGE SCALE GENOMIC DNA]</scope>
    <source>
        <strain evidence="19">S7</strain>
    </source>
</reference>
<evidence type="ECO:0000256" key="13">
    <source>
        <dbReference type="ARBA" id="ARBA00023316"/>
    </source>
</evidence>
<dbReference type="RefSeq" id="WP_093338492.1">
    <property type="nucleotide sequence ID" value="NZ_FOXD01000019.1"/>
</dbReference>
<dbReference type="Pfam" id="PF00483">
    <property type="entry name" value="NTP_transferase"/>
    <property type="match status" value="1"/>
</dbReference>
<dbReference type="CDD" id="cd02540">
    <property type="entry name" value="GT2_GlmU_N_bac"/>
    <property type="match status" value="1"/>
</dbReference>
<evidence type="ECO:0000256" key="7">
    <source>
        <dbReference type="ARBA" id="ARBA00022723"/>
    </source>
</evidence>
<keyword evidence="12" id="KW-0012">Acyltransferase</keyword>
<keyword evidence="11" id="KW-0511">Multifunctional enzyme</keyword>
<evidence type="ECO:0000256" key="10">
    <source>
        <dbReference type="ARBA" id="ARBA00022984"/>
    </source>
</evidence>
<keyword evidence="10" id="KW-0573">Peptidoglycan synthesis</keyword>
<comment type="cofactor">
    <cofactor evidence="1">
        <name>Mg(2+)</name>
        <dbReference type="ChEBI" id="CHEBI:18420"/>
    </cofactor>
</comment>
<evidence type="ECO:0000259" key="17">
    <source>
        <dbReference type="Pfam" id="PF00483"/>
    </source>
</evidence>
<proteinExistence type="predicted"/>
<feature type="domain" description="Nucleotidyl transferase" evidence="17">
    <location>
        <begin position="6"/>
        <end position="217"/>
    </location>
</feature>
<dbReference type="GO" id="GO:0008360">
    <property type="term" value="P:regulation of cell shape"/>
    <property type="evidence" value="ECO:0007669"/>
    <property type="project" value="UniProtKB-KW"/>
</dbReference>
<evidence type="ECO:0000256" key="15">
    <source>
        <dbReference type="ARBA" id="ARBA00048493"/>
    </source>
</evidence>
<keyword evidence="9" id="KW-0133">Cell shape</keyword>
<dbReference type="Gene3D" id="3.90.550.10">
    <property type="entry name" value="Spore Coat Polysaccharide Biosynthesis Protein SpsA, Chain A"/>
    <property type="match status" value="1"/>
</dbReference>
<evidence type="ECO:0000256" key="4">
    <source>
        <dbReference type="ARBA" id="ARBA00022490"/>
    </source>
</evidence>
<protein>
    <submittedName>
        <fullName evidence="18">Bifunctional UDP-N-acetylglucosamine pyrophosphorylase / Glucosamine-1-phosphate N-acetyltransferase</fullName>
    </submittedName>
</protein>
<comment type="pathway">
    <text evidence="2">Nucleotide-sugar biosynthesis; UDP-N-acetyl-alpha-D-glucosamine biosynthesis; N-acetyl-alpha-D-glucosamine 1-phosphate from alpha-D-glucosamine 6-phosphate (route II): step 2/2.</text>
</comment>
<dbReference type="STRING" id="1884432.SAMN05518683_11910"/>
<dbReference type="InterPro" id="IPR005835">
    <property type="entry name" value="NTP_transferase_dom"/>
</dbReference>
<dbReference type="EMBL" id="FOXD01000019">
    <property type="protein sequence ID" value="SFQ15235.1"/>
    <property type="molecule type" value="Genomic_DNA"/>
</dbReference>
<dbReference type="GO" id="GO:0009252">
    <property type="term" value="P:peptidoglycan biosynthetic process"/>
    <property type="evidence" value="ECO:0007669"/>
    <property type="project" value="UniProtKB-KW"/>
</dbReference>
<evidence type="ECO:0000256" key="5">
    <source>
        <dbReference type="ARBA" id="ARBA00022679"/>
    </source>
</evidence>
<dbReference type="OrthoDB" id="9775031at2"/>
<evidence type="ECO:0000313" key="19">
    <source>
        <dbReference type="Proteomes" id="UP000198892"/>
    </source>
</evidence>
<dbReference type="GO" id="GO:0071555">
    <property type="term" value="P:cell wall organization"/>
    <property type="evidence" value="ECO:0007669"/>
    <property type="project" value="UniProtKB-KW"/>
</dbReference>
<dbReference type="GO" id="GO:0019134">
    <property type="term" value="F:glucosamine-1-phosphate N-acetyltransferase activity"/>
    <property type="evidence" value="ECO:0007669"/>
    <property type="project" value="UniProtKB-EC"/>
</dbReference>
<evidence type="ECO:0000256" key="16">
    <source>
        <dbReference type="ARBA" id="ARBA00049628"/>
    </source>
</evidence>
<comment type="pathway">
    <text evidence="3">Nucleotide-sugar biosynthesis; UDP-N-acetyl-alpha-D-glucosamine biosynthesis; UDP-N-acetyl-alpha-D-glucosamine from N-acetyl-alpha-D-glucosamine 1-phosphate: step 1/1.</text>
</comment>
<dbReference type="PANTHER" id="PTHR43584">
    <property type="entry name" value="NUCLEOTIDYL TRANSFERASE"/>
    <property type="match status" value="1"/>
</dbReference>
<accession>A0A1I5W660</accession>
<evidence type="ECO:0000256" key="8">
    <source>
        <dbReference type="ARBA" id="ARBA00022842"/>
    </source>
</evidence>
<dbReference type="AlphaFoldDB" id="A0A1I5W660"/>
<keyword evidence="5 18" id="KW-0808">Transferase</keyword>
<evidence type="ECO:0000313" key="18">
    <source>
        <dbReference type="EMBL" id="SFQ15235.1"/>
    </source>
</evidence>
<comment type="function">
    <text evidence="16">Catalyzes the last two sequential reactions in the de novo biosynthetic pathway for UDP-N-acetylglucosamine (UDP-GlcNAc). The C-terminal domain catalyzes the transfer of acetyl group from acetyl coenzyme A to glucosamine-1-phosphate (GlcN-1-P) to produce N-acetylglucosamine-1-phosphate (GlcNAc-1-P), which is converted into UDP-GlcNAc by the transfer of uridine 5-monophosphate (from uridine 5-triphosphate), a reaction catalyzed by the N-terminal domain.</text>
</comment>
<dbReference type="InterPro" id="IPR029044">
    <property type="entry name" value="Nucleotide-diphossugar_trans"/>
</dbReference>
<evidence type="ECO:0000256" key="12">
    <source>
        <dbReference type="ARBA" id="ARBA00023315"/>
    </source>
</evidence>
<dbReference type="GO" id="GO:0046872">
    <property type="term" value="F:metal ion binding"/>
    <property type="evidence" value="ECO:0007669"/>
    <property type="project" value="UniProtKB-KW"/>
</dbReference>
<keyword evidence="19" id="KW-1185">Reference proteome</keyword>
<evidence type="ECO:0000256" key="9">
    <source>
        <dbReference type="ARBA" id="ARBA00022960"/>
    </source>
</evidence>
<evidence type="ECO:0000256" key="6">
    <source>
        <dbReference type="ARBA" id="ARBA00022695"/>
    </source>
</evidence>
<keyword evidence="4" id="KW-0963">Cytoplasm</keyword>
<gene>
    <name evidence="18" type="ORF">SAMN05518683_11910</name>
</gene>
<dbReference type="PANTHER" id="PTHR43584:SF3">
    <property type="entry name" value="BIFUNCTIONAL PROTEIN GLMU"/>
    <property type="match status" value="1"/>
</dbReference>
<evidence type="ECO:0000256" key="14">
    <source>
        <dbReference type="ARBA" id="ARBA00048247"/>
    </source>
</evidence>
<dbReference type="SUPFAM" id="SSF51161">
    <property type="entry name" value="Trimeric LpxA-like enzymes"/>
    <property type="match status" value="1"/>
</dbReference>
<evidence type="ECO:0000256" key="11">
    <source>
        <dbReference type="ARBA" id="ARBA00023268"/>
    </source>
</evidence>
<sequence length="326" mass="36774">MTRTFAVVLAAGKGTRMQSEQPKVLHHVCGKPMVQHVIDQLQNMSVERILTVVGHKADMIKQQLGSFSEYAFQPEQLGTAHAVKMCQSKLEKQQGSTLILTGDTPLITEKTLRYCLDHHQRTNAAATILTMTPDDPSGYGRIVRNKQNQVERIVEHKDATEEQLQLHEVNSGIFCFDNTLLFQALEKVSTDNKQQEYYLPDVIEILKREGEVISAFPAEHTEECFGINDRTQLNEAAEICQKRIIDFHQHRNVTISDPSTTLIEAEVTIGPHTNIEPRTSLRGRTQIGADCTVGPDVDLINYKVTDRTHIHHSPIKDDTHAKPYVH</sequence>
<evidence type="ECO:0000256" key="3">
    <source>
        <dbReference type="ARBA" id="ARBA00005208"/>
    </source>
</evidence>
<organism evidence="18 19">
    <name type="scientific">Salibacterium halotolerans</name>
    <dbReference type="NCBI Taxonomy" id="1884432"/>
    <lineage>
        <taxon>Bacteria</taxon>
        <taxon>Bacillati</taxon>
        <taxon>Bacillota</taxon>
        <taxon>Bacilli</taxon>
        <taxon>Bacillales</taxon>
        <taxon>Bacillaceae</taxon>
    </lineage>
</organism>
<keyword evidence="13" id="KW-0961">Cell wall biogenesis/degradation</keyword>
<name>A0A1I5W660_9BACI</name>
<keyword evidence="7" id="KW-0479">Metal-binding</keyword>
<dbReference type="Proteomes" id="UP000198892">
    <property type="component" value="Unassembled WGS sequence"/>
</dbReference>
<dbReference type="InterPro" id="IPR011004">
    <property type="entry name" value="Trimer_LpxA-like_sf"/>
</dbReference>
<evidence type="ECO:0000256" key="1">
    <source>
        <dbReference type="ARBA" id="ARBA00001946"/>
    </source>
</evidence>
<comment type="catalytic activity">
    <reaction evidence="14">
        <text>alpha-D-glucosamine 1-phosphate + acetyl-CoA = N-acetyl-alpha-D-glucosamine 1-phosphate + CoA + H(+)</text>
        <dbReference type="Rhea" id="RHEA:13725"/>
        <dbReference type="ChEBI" id="CHEBI:15378"/>
        <dbReference type="ChEBI" id="CHEBI:57287"/>
        <dbReference type="ChEBI" id="CHEBI:57288"/>
        <dbReference type="ChEBI" id="CHEBI:57776"/>
        <dbReference type="ChEBI" id="CHEBI:58516"/>
        <dbReference type="EC" id="2.3.1.157"/>
    </reaction>
</comment>
<keyword evidence="8" id="KW-0460">Magnesium</keyword>
<dbReference type="Gene3D" id="2.160.10.10">
    <property type="entry name" value="Hexapeptide repeat proteins"/>
    <property type="match status" value="1"/>
</dbReference>
<dbReference type="InterPro" id="IPR050065">
    <property type="entry name" value="GlmU-like"/>
</dbReference>